<dbReference type="AlphaFoldDB" id="A0A2Z5JH48"/>
<dbReference type="Pfam" id="PF05423">
    <property type="entry name" value="Mycobact_memb"/>
    <property type="match status" value="1"/>
</dbReference>
<dbReference type="RefSeq" id="WP_114246179.1">
    <property type="nucleotide sequence ID" value="NZ_CP027306.1"/>
</dbReference>
<evidence type="ECO:0000256" key="2">
    <source>
        <dbReference type="ARBA" id="ARBA00007531"/>
    </source>
</evidence>
<reference evidence="8 9" key="1">
    <citation type="journal article" date="2018" name="Front. Microbiol.">
        <title>Genome Sequencing of Streptomyces atratus SCSIOZH16 and Activation Production of Nocardamine via Metabolic Engineering.</title>
        <authorList>
            <person name="Li Y."/>
            <person name="Zhang C."/>
            <person name="Liu C."/>
            <person name="Ju J."/>
            <person name="Ma J."/>
        </authorList>
    </citation>
    <scope>NUCLEOTIDE SEQUENCE [LARGE SCALE GENOMIC DNA]</scope>
    <source>
        <strain evidence="8 9">SCSIO_ZH16</strain>
    </source>
</reference>
<evidence type="ECO:0000256" key="6">
    <source>
        <dbReference type="ARBA" id="ARBA00023136"/>
    </source>
</evidence>
<organism evidence="8 9">
    <name type="scientific">Streptomyces atratus</name>
    <dbReference type="NCBI Taxonomy" id="1893"/>
    <lineage>
        <taxon>Bacteria</taxon>
        <taxon>Bacillati</taxon>
        <taxon>Actinomycetota</taxon>
        <taxon>Actinomycetes</taxon>
        <taxon>Kitasatosporales</taxon>
        <taxon>Streptomycetaceae</taxon>
        <taxon>Streptomyces</taxon>
    </lineage>
</organism>
<dbReference type="InterPro" id="IPR038468">
    <property type="entry name" value="MmpS_C"/>
</dbReference>
<keyword evidence="3" id="KW-1003">Cell membrane</keyword>
<keyword evidence="5" id="KW-1133">Transmembrane helix</keyword>
<dbReference type="Gene3D" id="2.60.40.2880">
    <property type="entry name" value="MmpS1-5, C-terminal soluble domain"/>
    <property type="match status" value="1"/>
</dbReference>
<accession>A0A2Z5JH48</accession>
<comment type="similarity">
    <text evidence="2">Belongs to the MmpS family.</text>
</comment>
<dbReference type="EMBL" id="CP027306">
    <property type="protein sequence ID" value="AXE79697.1"/>
    <property type="molecule type" value="Genomic_DNA"/>
</dbReference>
<keyword evidence="7" id="KW-0732">Signal</keyword>
<dbReference type="InterPro" id="IPR008693">
    <property type="entry name" value="MmpS"/>
</dbReference>
<protein>
    <recommendedName>
        <fullName evidence="10">Mycobacterium membrane protein</fullName>
    </recommendedName>
</protein>
<keyword evidence="6" id="KW-0472">Membrane</keyword>
<dbReference type="KEGG" id="sata:C5746_25350"/>
<keyword evidence="4" id="KW-0812">Transmembrane</keyword>
<proteinExistence type="inferred from homology"/>
<comment type="subcellular location">
    <subcellularLocation>
        <location evidence="1">Cell membrane</location>
    </subcellularLocation>
</comment>
<dbReference type="Proteomes" id="UP000252698">
    <property type="component" value="Chromosome"/>
</dbReference>
<feature type="chain" id="PRO_5016395078" description="Mycobacterium membrane protein" evidence="7">
    <location>
        <begin position="24"/>
        <end position="148"/>
    </location>
</feature>
<evidence type="ECO:0000256" key="3">
    <source>
        <dbReference type="ARBA" id="ARBA00022475"/>
    </source>
</evidence>
<evidence type="ECO:0000313" key="9">
    <source>
        <dbReference type="Proteomes" id="UP000252698"/>
    </source>
</evidence>
<name>A0A2Z5JH48_STRAR</name>
<feature type="signal peptide" evidence="7">
    <location>
        <begin position="1"/>
        <end position="23"/>
    </location>
</feature>
<sequence length="148" mass="15552">MNRTVRNIRTVRTVRTVRTAVCAAVVLGLVVGLGACSETVDQVDKAVDETYEVTYEVTGTSVDEIQFHAGGGKAMDPEIETVKSPELPWRKTVTLRGIMPPAVMPIALDEDGADVTCSITYKGKVIKEAEGEGLVTAGGCVAGSPVTG</sequence>
<evidence type="ECO:0000256" key="7">
    <source>
        <dbReference type="SAM" id="SignalP"/>
    </source>
</evidence>
<evidence type="ECO:0008006" key="10">
    <source>
        <dbReference type="Google" id="ProtNLM"/>
    </source>
</evidence>
<evidence type="ECO:0000256" key="4">
    <source>
        <dbReference type="ARBA" id="ARBA00022692"/>
    </source>
</evidence>
<dbReference type="GeneID" id="95521735"/>
<evidence type="ECO:0000256" key="5">
    <source>
        <dbReference type="ARBA" id="ARBA00022989"/>
    </source>
</evidence>
<evidence type="ECO:0000256" key="1">
    <source>
        <dbReference type="ARBA" id="ARBA00004236"/>
    </source>
</evidence>
<gene>
    <name evidence="8" type="ORF">C5746_25350</name>
</gene>
<evidence type="ECO:0000313" key="8">
    <source>
        <dbReference type="EMBL" id="AXE79697.1"/>
    </source>
</evidence>
<dbReference type="GO" id="GO:0005886">
    <property type="term" value="C:plasma membrane"/>
    <property type="evidence" value="ECO:0007669"/>
    <property type="project" value="UniProtKB-SubCell"/>
</dbReference>